<evidence type="ECO:0000256" key="1">
    <source>
        <dbReference type="SAM" id="Phobius"/>
    </source>
</evidence>
<dbReference type="EMBL" id="JACCHS010000002">
    <property type="protein sequence ID" value="NYT46389.1"/>
    <property type="molecule type" value="Genomic_DNA"/>
</dbReference>
<dbReference type="Proteomes" id="UP000537890">
    <property type="component" value="Unassembled WGS sequence"/>
</dbReference>
<comment type="caution">
    <text evidence="2">The sequence shown here is derived from an EMBL/GenBank/DDBJ whole genome shotgun (WGS) entry which is preliminary data.</text>
</comment>
<protein>
    <recommendedName>
        <fullName evidence="4">Transposase</fullName>
    </recommendedName>
</protein>
<dbReference type="AlphaFoldDB" id="A0A7Z0SD04"/>
<organism evidence="2 3">
    <name type="scientific">Candidatus Methanofishera endochildressiae</name>
    <dbReference type="NCBI Taxonomy" id="2738884"/>
    <lineage>
        <taxon>Bacteria</taxon>
        <taxon>Pseudomonadati</taxon>
        <taxon>Pseudomonadota</taxon>
        <taxon>Gammaproteobacteria</taxon>
        <taxon>Candidatus Methanofishera</taxon>
    </lineage>
</organism>
<accession>A0A7Z0SD04</accession>
<evidence type="ECO:0000313" key="3">
    <source>
        <dbReference type="Proteomes" id="UP000537890"/>
    </source>
</evidence>
<keyword evidence="1" id="KW-0472">Membrane</keyword>
<feature type="transmembrane region" description="Helical" evidence="1">
    <location>
        <begin position="106"/>
        <end position="124"/>
    </location>
</feature>
<evidence type="ECO:0000313" key="2">
    <source>
        <dbReference type="EMBL" id="NYT46389.1"/>
    </source>
</evidence>
<evidence type="ECO:0008006" key="4">
    <source>
        <dbReference type="Google" id="ProtNLM"/>
    </source>
</evidence>
<proteinExistence type="predicted"/>
<name>A0A7Z0SD04_9GAMM</name>
<keyword evidence="1" id="KW-1133">Transmembrane helix</keyword>
<gene>
    <name evidence="2" type="ORF">H0A75_00365</name>
</gene>
<keyword evidence="1" id="KW-0812">Transmembrane</keyword>
<reference evidence="2 3" key="1">
    <citation type="submission" date="2020-05" db="EMBL/GenBank/DDBJ databases">
        <title>Horizontal transmission and recombination maintain forever young bacterial symbiont genomes.</title>
        <authorList>
            <person name="Russell S.L."/>
            <person name="Pepper-Tunick E."/>
            <person name="Svedberg J."/>
            <person name="Byrne A."/>
            <person name="Ruelas Castillo J."/>
            <person name="Vollmers C."/>
            <person name="Beinart R.A."/>
            <person name="Corbett-Detig R."/>
        </authorList>
    </citation>
    <scope>NUCLEOTIDE SEQUENCE [LARGE SCALE GENOMIC DNA]</scope>
    <source>
        <strain evidence="2">4727-3</strain>
    </source>
</reference>
<sequence>MELDQFFKAINEEKIASQVITKSAFFQSRKQVSYTAFVALNQSLINEVYKQSNGLKTWKGFRLCAIDGTSIRLPNNPDITKYFGIQKGREGQAGCTMGMASVFYDVLNHLVVGHVFVCVILLVSI</sequence>